<name>A0A1H7IPM6_9HYPH</name>
<dbReference type="PANTHER" id="PTHR22572">
    <property type="entry name" value="SUGAR-1-PHOSPHATE GUANYL TRANSFERASE"/>
    <property type="match status" value="1"/>
</dbReference>
<keyword evidence="3" id="KW-1185">Reference proteome</keyword>
<accession>A0A1H7IPM6</accession>
<dbReference type="AlphaFoldDB" id="A0A1H7IPM6"/>
<evidence type="ECO:0000313" key="3">
    <source>
        <dbReference type="Proteomes" id="UP000199664"/>
    </source>
</evidence>
<dbReference type="GO" id="GO:0016779">
    <property type="term" value="F:nucleotidyltransferase activity"/>
    <property type="evidence" value="ECO:0007669"/>
    <property type="project" value="UniProtKB-KW"/>
</dbReference>
<organism evidence="2 3">
    <name type="scientific">Bosea lupini</name>
    <dbReference type="NCBI Taxonomy" id="1036779"/>
    <lineage>
        <taxon>Bacteria</taxon>
        <taxon>Pseudomonadati</taxon>
        <taxon>Pseudomonadota</taxon>
        <taxon>Alphaproteobacteria</taxon>
        <taxon>Hyphomicrobiales</taxon>
        <taxon>Boseaceae</taxon>
        <taxon>Bosea</taxon>
    </lineage>
</organism>
<keyword evidence="2" id="KW-0808">Transferase</keyword>
<reference evidence="3" key="1">
    <citation type="submission" date="2016-10" db="EMBL/GenBank/DDBJ databases">
        <authorList>
            <person name="Varghese N."/>
            <person name="Submissions S."/>
        </authorList>
    </citation>
    <scope>NUCLEOTIDE SEQUENCE [LARGE SCALE GENOMIC DNA]</scope>
    <source>
        <strain evidence="3">LMG 26383,CCUG 61248,R- 45681</strain>
    </source>
</reference>
<sequence>MTAVVLAGGQGTRIRSLFPDVPKPLIPVAGRPFLDWLTLYLAAAGLRSFVYSTGYKGSQIDDWCRGDAFPGCRRISVQEREALGTGGGLLNCLDEASDWILVANGDGVCMTGIDRLLALRLVPGVDGGLIGVHVPDTSAYGSLDSDDDGKLVRFREKQPGTGYVNSGIYLFRKAALMPLRRQGASSLERDLIPEMLAAGRNLQVVHCAQAPFIDIGTPEAMMRANDFVTTHLAHLAPC</sequence>
<dbReference type="InterPro" id="IPR050486">
    <property type="entry name" value="Mannose-1P_guanyltransferase"/>
</dbReference>
<evidence type="ECO:0000313" key="2">
    <source>
        <dbReference type="EMBL" id="SEK64254.1"/>
    </source>
</evidence>
<dbReference type="STRING" id="1036779.SAMN04515666_1011063"/>
<dbReference type="Proteomes" id="UP000199664">
    <property type="component" value="Unassembled WGS sequence"/>
</dbReference>
<gene>
    <name evidence="2" type="ORF">SAMN04515666_1011063</name>
</gene>
<keyword evidence="2" id="KW-0548">Nucleotidyltransferase</keyword>
<proteinExistence type="predicted"/>
<dbReference type="Pfam" id="PF00483">
    <property type="entry name" value="NTP_transferase"/>
    <property type="match status" value="1"/>
</dbReference>
<dbReference type="InterPro" id="IPR029044">
    <property type="entry name" value="Nucleotide-diphossugar_trans"/>
</dbReference>
<dbReference type="RefSeq" id="WP_167561533.1">
    <property type="nucleotide sequence ID" value="NZ_FOAN01000001.1"/>
</dbReference>
<protein>
    <submittedName>
        <fullName evidence="2">D-glycero-alpha-D-manno-heptose 1-phosphate guanylyltransferase</fullName>
    </submittedName>
</protein>
<dbReference type="InterPro" id="IPR005835">
    <property type="entry name" value="NTP_transferase_dom"/>
</dbReference>
<dbReference type="Gene3D" id="3.90.550.10">
    <property type="entry name" value="Spore Coat Polysaccharide Biosynthesis Protein SpsA, Chain A"/>
    <property type="match status" value="1"/>
</dbReference>
<dbReference type="SUPFAM" id="SSF53448">
    <property type="entry name" value="Nucleotide-diphospho-sugar transferases"/>
    <property type="match status" value="1"/>
</dbReference>
<feature type="domain" description="Nucleotidyl transferase" evidence="1">
    <location>
        <begin position="3"/>
        <end position="229"/>
    </location>
</feature>
<dbReference type="EMBL" id="FOAN01000001">
    <property type="protein sequence ID" value="SEK64254.1"/>
    <property type="molecule type" value="Genomic_DNA"/>
</dbReference>
<evidence type="ECO:0000259" key="1">
    <source>
        <dbReference type="Pfam" id="PF00483"/>
    </source>
</evidence>